<proteinExistence type="predicted"/>
<sequence length="68" mass="7526">MNERLNLSTKYVLDQKETIIIYEVPPGRGRVIYSDGRAIDFTTESDPKIVKVVRKGGTVCVGNQIEGG</sequence>
<dbReference type="AlphaFoldDB" id="A0A6H2A1E1"/>
<evidence type="ECO:0000313" key="1">
    <source>
        <dbReference type="EMBL" id="QJA53471.1"/>
    </source>
</evidence>
<name>A0A6H2A1E1_9ZZZZ</name>
<dbReference type="EMBL" id="MT144424">
    <property type="protein sequence ID" value="QJA53471.1"/>
    <property type="molecule type" value="Genomic_DNA"/>
</dbReference>
<dbReference type="EMBL" id="MT142484">
    <property type="protein sequence ID" value="QJA82304.1"/>
    <property type="molecule type" value="Genomic_DNA"/>
</dbReference>
<dbReference type="EMBL" id="MT141405">
    <property type="protein sequence ID" value="QJA60337.1"/>
    <property type="molecule type" value="Genomic_DNA"/>
</dbReference>
<gene>
    <name evidence="3" type="ORF">MM415A00428_0022</name>
    <name evidence="2" type="ORF">MM415B01127_0014</name>
    <name evidence="1" type="ORF">TM448A03580_0007</name>
    <name evidence="4" type="ORF">TM448B06771_0007</name>
</gene>
<dbReference type="EMBL" id="MT145159">
    <property type="protein sequence ID" value="QJI04218.1"/>
    <property type="molecule type" value="Genomic_DNA"/>
</dbReference>
<organism evidence="1">
    <name type="scientific">viral metagenome</name>
    <dbReference type="NCBI Taxonomy" id="1070528"/>
    <lineage>
        <taxon>unclassified sequences</taxon>
        <taxon>metagenomes</taxon>
        <taxon>organismal metagenomes</taxon>
    </lineage>
</organism>
<evidence type="ECO:0000313" key="4">
    <source>
        <dbReference type="EMBL" id="QJI04218.1"/>
    </source>
</evidence>
<evidence type="ECO:0000313" key="2">
    <source>
        <dbReference type="EMBL" id="QJA60337.1"/>
    </source>
</evidence>
<evidence type="ECO:0000313" key="3">
    <source>
        <dbReference type="EMBL" id="QJA82304.1"/>
    </source>
</evidence>
<protein>
    <submittedName>
        <fullName evidence="1">Uncharacterized protein</fullName>
    </submittedName>
</protein>
<accession>A0A6H2A1E1</accession>
<reference evidence="1" key="1">
    <citation type="submission" date="2020-03" db="EMBL/GenBank/DDBJ databases">
        <title>The deep terrestrial virosphere.</title>
        <authorList>
            <person name="Holmfeldt K."/>
            <person name="Nilsson E."/>
            <person name="Simone D."/>
            <person name="Lopez-Fernandez M."/>
            <person name="Wu X."/>
            <person name="de Brujin I."/>
            <person name="Lundin D."/>
            <person name="Andersson A."/>
            <person name="Bertilsson S."/>
            <person name="Dopson M."/>
        </authorList>
    </citation>
    <scope>NUCLEOTIDE SEQUENCE</scope>
    <source>
        <strain evidence="3">MM415A00428</strain>
        <strain evidence="2">MM415B01127</strain>
        <strain evidence="1">TM448A03580</strain>
        <strain evidence="4">TM448B06771</strain>
    </source>
</reference>